<gene>
    <name evidence="1" type="ORF">RFM23_09445</name>
</gene>
<dbReference type="EMBL" id="JAVIIP010000004">
    <property type="protein sequence ID" value="MDX8537845.1"/>
    <property type="molecule type" value="Genomic_DNA"/>
</dbReference>
<evidence type="ECO:0000313" key="1">
    <source>
        <dbReference type="EMBL" id="MDX8537845.1"/>
    </source>
</evidence>
<evidence type="ECO:0008006" key="3">
    <source>
        <dbReference type="Google" id="ProtNLM"/>
    </source>
</evidence>
<sequence>MSDDLVNDPKHAAKDDQREEVVVQFVNQALALWRERIRAGPVLDLLFVPRPRASKCAFWFIRHLANVPFADFFFQLGTSKSAGPE</sequence>
<protein>
    <recommendedName>
        <fullName evidence="3">DinB family protein</fullName>
    </recommendedName>
</protein>
<keyword evidence="2" id="KW-1185">Reference proteome</keyword>
<name>A0ABU5AKP0_9HYPH</name>
<accession>A0ABU5AKP0</accession>
<proteinExistence type="predicted"/>
<reference evidence="1 2" key="1">
    <citation type="submission" date="2023-08" db="EMBL/GenBank/DDBJ databases">
        <title>Implementing the SeqCode for naming new Mesorhizobium species isolated from Vachellia karroo root nodules.</title>
        <authorList>
            <person name="Van Lill M."/>
        </authorList>
    </citation>
    <scope>NUCLEOTIDE SEQUENCE [LARGE SCALE GENOMIC DNA]</scope>
    <source>
        <strain evidence="1 2">VK4B</strain>
    </source>
</reference>
<dbReference type="RefSeq" id="WP_320320167.1">
    <property type="nucleotide sequence ID" value="NZ_JAVIIP010000004.1"/>
</dbReference>
<organism evidence="1 2">
    <name type="scientific">Mesorhizobium abyssinicae</name>
    <dbReference type="NCBI Taxonomy" id="1209958"/>
    <lineage>
        <taxon>Bacteria</taxon>
        <taxon>Pseudomonadati</taxon>
        <taxon>Pseudomonadota</taxon>
        <taxon>Alphaproteobacteria</taxon>
        <taxon>Hyphomicrobiales</taxon>
        <taxon>Phyllobacteriaceae</taxon>
        <taxon>Mesorhizobium</taxon>
    </lineage>
</organism>
<dbReference type="Proteomes" id="UP001276564">
    <property type="component" value="Unassembled WGS sequence"/>
</dbReference>
<comment type="caution">
    <text evidence="1">The sequence shown here is derived from an EMBL/GenBank/DDBJ whole genome shotgun (WGS) entry which is preliminary data.</text>
</comment>
<evidence type="ECO:0000313" key="2">
    <source>
        <dbReference type="Proteomes" id="UP001276564"/>
    </source>
</evidence>